<dbReference type="PANTHER" id="PTHR43861">
    <property type="entry name" value="TRANS-ACONITATE 2-METHYLTRANSFERASE-RELATED"/>
    <property type="match status" value="1"/>
</dbReference>
<sequence length="260" mass="28151">MGEDPLTPARSLNATPASISSWVAADYARVGAFVPALGQAALDLLDPRSGERILDVGCGDGALSLKIIDRGAEVVGVDNSPELVEAARANGLFAELMDAADMEFDRQFDAAFSNAALHWMLEKERVAAAVFEALRLGGRFAGEMGGEGNLEHLREALDTELVIRGYQPPLEASNWYASAEDFAAVYEAAGFTQIDARLIDRPTELEHGVAAWVTTFRRGWLDRAGVPDEEREDLARAVADRAGSAIADYVRLRFIMRKPA</sequence>
<evidence type="ECO:0000313" key="3">
    <source>
        <dbReference type="Proteomes" id="UP000502502"/>
    </source>
</evidence>
<dbReference type="KEGG" id="ssin:G7078_08295"/>
<keyword evidence="2" id="KW-0489">Methyltransferase</keyword>
<gene>
    <name evidence="2" type="ORF">G7078_08295</name>
</gene>
<dbReference type="AlphaFoldDB" id="A0A6G7ZP82"/>
<dbReference type="Proteomes" id="UP000502502">
    <property type="component" value="Chromosome"/>
</dbReference>
<dbReference type="PANTHER" id="PTHR43861:SF1">
    <property type="entry name" value="TRANS-ACONITATE 2-METHYLTRANSFERASE"/>
    <property type="match status" value="1"/>
</dbReference>
<dbReference type="GO" id="GO:0008168">
    <property type="term" value="F:methyltransferase activity"/>
    <property type="evidence" value="ECO:0007669"/>
    <property type="project" value="UniProtKB-KW"/>
</dbReference>
<dbReference type="SUPFAM" id="SSF53335">
    <property type="entry name" value="S-adenosyl-L-methionine-dependent methyltransferases"/>
    <property type="match status" value="1"/>
</dbReference>
<dbReference type="GO" id="GO:0032259">
    <property type="term" value="P:methylation"/>
    <property type="evidence" value="ECO:0007669"/>
    <property type="project" value="UniProtKB-KW"/>
</dbReference>
<dbReference type="InterPro" id="IPR029063">
    <property type="entry name" value="SAM-dependent_MTases_sf"/>
</dbReference>
<proteinExistence type="predicted"/>
<dbReference type="EMBL" id="CP049871">
    <property type="protein sequence ID" value="QIL02781.1"/>
    <property type="molecule type" value="Genomic_DNA"/>
</dbReference>
<name>A0A6G7ZP82_9SPHN</name>
<reference evidence="2 3" key="1">
    <citation type="submission" date="2020-03" db="EMBL/GenBank/DDBJ databases">
        <title>Sphingomonas sp. nov., isolated from fish.</title>
        <authorList>
            <person name="Hyun D.-W."/>
            <person name="Bae J.-W."/>
        </authorList>
    </citation>
    <scope>NUCLEOTIDE SEQUENCE [LARGE SCALE GENOMIC DNA]</scope>
    <source>
        <strain evidence="2 3">HDW15C</strain>
    </source>
</reference>
<accession>A0A6G7ZP82</accession>
<keyword evidence="2" id="KW-0808">Transferase</keyword>
<dbReference type="Pfam" id="PF08241">
    <property type="entry name" value="Methyltransf_11"/>
    <property type="match status" value="1"/>
</dbReference>
<keyword evidence="3" id="KW-1185">Reference proteome</keyword>
<evidence type="ECO:0000259" key="1">
    <source>
        <dbReference type="Pfam" id="PF08241"/>
    </source>
</evidence>
<dbReference type="CDD" id="cd02440">
    <property type="entry name" value="AdoMet_MTases"/>
    <property type="match status" value="1"/>
</dbReference>
<dbReference type="Gene3D" id="3.40.50.150">
    <property type="entry name" value="Vaccinia Virus protein VP39"/>
    <property type="match status" value="1"/>
</dbReference>
<protein>
    <submittedName>
        <fullName evidence="2">Class I SAM-dependent methyltransferase</fullName>
    </submittedName>
</protein>
<dbReference type="InterPro" id="IPR013216">
    <property type="entry name" value="Methyltransf_11"/>
</dbReference>
<evidence type="ECO:0000313" key="2">
    <source>
        <dbReference type="EMBL" id="QIL02781.1"/>
    </source>
</evidence>
<feature type="domain" description="Methyltransferase type 11" evidence="1">
    <location>
        <begin position="54"/>
        <end position="141"/>
    </location>
</feature>
<organism evidence="2 3">
    <name type="scientific">Sphingomonas sinipercae</name>
    <dbReference type="NCBI Taxonomy" id="2714944"/>
    <lineage>
        <taxon>Bacteria</taxon>
        <taxon>Pseudomonadati</taxon>
        <taxon>Pseudomonadota</taxon>
        <taxon>Alphaproteobacteria</taxon>
        <taxon>Sphingomonadales</taxon>
        <taxon>Sphingomonadaceae</taxon>
        <taxon>Sphingomonas</taxon>
    </lineage>
</organism>